<dbReference type="GO" id="GO:0005634">
    <property type="term" value="C:nucleus"/>
    <property type="evidence" value="ECO:0007669"/>
    <property type="project" value="UniProtKB-SubCell"/>
</dbReference>
<reference evidence="6" key="1">
    <citation type="submission" date="2019-04" db="EMBL/GenBank/DDBJ databases">
        <title>Genome assembly of Zosterops borbonicus 15179.</title>
        <authorList>
            <person name="Leroy T."/>
            <person name="Anselmetti Y."/>
            <person name="Tilak M.-K."/>
            <person name="Nabholz B."/>
        </authorList>
    </citation>
    <scope>NUCLEOTIDE SEQUENCE</scope>
    <source>
        <strain evidence="6">HGM_15179</strain>
        <tissue evidence="6">Muscle</tissue>
    </source>
</reference>
<proteinExistence type="predicted"/>
<keyword evidence="7" id="KW-1185">Reference proteome</keyword>
<dbReference type="InterPro" id="IPR016295">
    <property type="entry name" value="Proteasome_beta4"/>
</dbReference>
<dbReference type="InterPro" id="IPR016050">
    <property type="entry name" value="Proteasome_bsu_CS"/>
</dbReference>
<dbReference type="PANTHER" id="PTHR32194:SF6">
    <property type="entry name" value="PROTEASOME SUBUNIT BETA"/>
    <property type="match status" value="1"/>
</dbReference>
<evidence type="ECO:0000313" key="6">
    <source>
        <dbReference type="EMBL" id="TRZ05933.1"/>
    </source>
</evidence>
<evidence type="ECO:0000256" key="5">
    <source>
        <dbReference type="ARBA" id="ARBA00023242"/>
    </source>
</evidence>
<dbReference type="Gene3D" id="3.60.20.10">
    <property type="entry name" value="Glutamine Phosphoribosylpyrophosphate, subunit 1, domain 1"/>
    <property type="match status" value="1"/>
</dbReference>
<dbReference type="PROSITE" id="PS51476">
    <property type="entry name" value="PROTEASOME_BETA_2"/>
    <property type="match status" value="1"/>
</dbReference>
<organism evidence="6 7">
    <name type="scientific">Zosterops borbonicus</name>
    <dbReference type="NCBI Taxonomy" id="364589"/>
    <lineage>
        <taxon>Eukaryota</taxon>
        <taxon>Metazoa</taxon>
        <taxon>Chordata</taxon>
        <taxon>Craniata</taxon>
        <taxon>Vertebrata</taxon>
        <taxon>Euteleostomi</taxon>
        <taxon>Archelosauria</taxon>
        <taxon>Archosauria</taxon>
        <taxon>Dinosauria</taxon>
        <taxon>Saurischia</taxon>
        <taxon>Theropoda</taxon>
        <taxon>Coelurosauria</taxon>
        <taxon>Aves</taxon>
        <taxon>Neognathae</taxon>
        <taxon>Neoaves</taxon>
        <taxon>Telluraves</taxon>
        <taxon>Australaves</taxon>
        <taxon>Passeriformes</taxon>
        <taxon>Sylvioidea</taxon>
        <taxon>Zosteropidae</taxon>
        <taxon>Zosterops</taxon>
    </lineage>
</organism>
<accession>A0A8K1FTH1</accession>
<dbReference type="InterPro" id="IPR001353">
    <property type="entry name" value="Proteasome_sua/b"/>
</dbReference>
<dbReference type="FunFam" id="3.60.20.10:FF:000014">
    <property type="entry name" value="Proteasome subunit beta type-7"/>
    <property type="match status" value="1"/>
</dbReference>
<dbReference type="OrthoDB" id="7854943at2759"/>
<evidence type="ECO:0000256" key="3">
    <source>
        <dbReference type="ARBA" id="ARBA00022490"/>
    </source>
</evidence>
<dbReference type="InterPro" id="IPR029055">
    <property type="entry name" value="Ntn_hydrolases_N"/>
</dbReference>
<evidence type="ECO:0000313" key="7">
    <source>
        <dbReference type="Proteomes" id="UP000796761"/>
    </source>
</evidence>
<feature type="non-terminal residue" evidence="6">
    <location>
        <position position="427"/>
    </location>
</feature>
<dbReference type="GO" id="GO:0005737">
    <property type="term" value="C:cytoplasm"/>
    <property type="evidence" value="ECO:0007669"/>
    <property type="project" value="TreeGrafter"/>
</dbReference>
<dbReference type="Proteomes" id="UP000796761">
    <property type="component" value="Unassembled WGS sequence"/>
</dbReference>
<dbReference type="InterPro" id="IPR023333">
    <property type="entry name" value="Proteasome_suB-type"/>
</dbReference>
<dbReference type="PANTHER" id="PTHR32194">
    <property type="entry name" value="METALLOPROTEASE TLDD"/>
    <property type="match status" value="1"/>
</dbReference>
<keyword evidence="5" id="KW-0539">Nucleus</keyword>
<gene>
    <name evidence="6" type="ORF">HGM15179_021175</name>
</gene>
<dbReference type="PROSITE" id="PS00854">
    <property type="entry name" value="PROTEASOME_BETA_1"/>
    <property type="match status" value="1"/>
</dbReference>
<dbReference type="Pfam" id="PF00227">
    <property type="entry name" value="Proteasome"/>
    <property type="match status" value="1"/>
</dbReference>
<evidence type="ECO:0000256" key="4">
    <source>
        <dbReference type="ARBA" id="ARBA00022942"/>
    </source>
</evidence>
<evidence type="ECO:0000256" key="1">
    <source>
        <dbReference type="ARBA" id="ARBA00004123"/>
    </source>
</evidence>
<comment type="subcellular location">
    <subcellularLocation>
        <location evidence="1">Nucleus</location>
    </subcellularLocation>
</comment>
<dbReference type="CDD" id="cd03760">
    <property type="entry name" value="proteasome_beta_type_4"/>
    <property type="match status" value="1"/>
</dbReference>
<keyword evidence="4" id="KW-0647">Proteasome</keyword>
<dbReference type="EMBL" id="SWJQ01003154">
    <property type="protein sequence ID" value="TRZ05933.1"/>
    <property type="molecule type" value="Genomic_DNA"/>
</dbReference>
<dbReference type="AlphaFoldDB" id="A0A8K1FTH1"/>
<dbReference type="GO" id="GO:0005839">
    <property type="term" value="C:proteasome core complex"/>
    <property type="evidence" value="ECO:0007669"/>
    <property type="project" value="InterPro"/>
</dbReference>
<sequence length="427" mass="47426">PSGPKWANWDPDWANWDSNWVNQDSNWCNWENLDPNWYSSGLKWANWDPSWSPMVTGTSVLGLKFSGGVMLAADTVGSYGSLARFRGVSRILKVNDSTVLGASGDLADFQHLKQLLEQMVIDEELLGDGHSYSPRALHSWLTRVLYNRRSKINPLWNTVLIAGVYGGDTFLGYVDMLGVAYEAPSLATGFGAYLAQPLLRAALERERLPTREEARELLERCLRVLYYRDARSFNRYELAVVTEQGVELEGPLTLEANWDIAHSVRFKAQGIPGNSGIGAQGILGFVDKEFQGIPGVCGQGIPRNSEIGAQGIPRICGQGILGIGAQEIPGFVVKEFQGFLFKEFQGIPRICGQGVLGIGAQKNMVEFGDGTLRNSGICGQGIPRNSGLKHQEIQGFELKEFQGIQRLELKEFQDLWIRNPREFRAWS</sequence>
<protein>
    <recommendedName>
        <fullName evidence="2">Proteasome subunit beta type-4</fullName>
    </recommendedName>
</protein>
<evidence type="ECO:0000256" key="2">
    <source>
        <dbReference type="ARBA" id="ARBA00016157"/>
    </source>
</evidence>
<dbReference type="SUPFAM" id="SSF56235">
    <property type="entry name" value="N-terminal nucleophile aminohydrolases (Ntn hydrolases)"/>
    <property type="match status" value="1"/>
</dbReference>
<name>A0A8K1FTH1_9PASS</name>
<comment type="caution">
    <text evidence="6">The sequence shown here is derived from an EMBL/GenBank/DDBJ whole genome shotgun (WGS) entry which is preliminary data.</text>
</comment>
<dbReference type="GO" id="GO:0051603">
    <property type="term" value="P:proteolysis involved in protein catabolic process"/>
    <property type="evidence" value="ECO:0007669"/>
    <property type="project" value="InterPro"/>
</dbReference>
<keyword evidence="3" id="KW-0963">Cytoplasm</keyword>